<feature type="compositionally biased region" description="Gly residues" evidence="1">
    <location>
        <begin position="259"/>
        <end position="268"/>
    </location>
</feature>
<dbReference type="GO" id="GO:0008168">
    <property type="term" value="F:methyltransferase activity"/>
    <property type="evidence" value="ECO:0007669"/>
    <property type="project" value="UniProtKB-KW"/>
</dbReference>
<dbReference type="SUPFAM" id="SSF53335">
    <property type="entry name" value="S-adenosyl-L-methionine-dependent methyltransferases"/>
    <property type="match status" value="1"/>
</dbReference>
<evidence type="ECO:0000313" key="4">
    <source>
        <dbReference type="Proteomes" id="UP000177515"/>
    </source>
</evidence>
<feature type="domain" description="Methyltransferase type 11" evidence="2">
    <location>
        <begin position="81"/>
        <end position="131"/>
    </location>
</feature>
<reference evidence="3 4" key="1">
    <citation type="submission" date="2016-10" db="EMBL/GenBank/DDBJ databases">
        <title>Complete genome sequences of three Cupriavidus strains isolated from various Malaysian environments.</title>
        <authorList>
            <person name="Abdullah A.A.-A."/>
            <person name="Shafie N.A.H."/>
            <person name="Lau N.S."/>
        </authorList>
    </citation>
    <scope>NUCLEOTIDE SEQUENCE [LARGE SCALE GENOMIC DNA]</scope>
    <source>
        <strain evidence="3 4">USMAA1020</strain>
    </source>
</reference>
<protein>
    <submittedName>
        <fullName evidence="3">SAM-dependent methyltransferase</fullName>
    </submittedName>
</protein>
<keyword evidence="4" id="KW-1185">Reference proteome</keyword>
<accession>A0ABN4TR27</accession>
<keyword evidence="3" id="KW-0808">Transferase</keyword>
<dbReference type="Pfam" id="PF08241">
    <property type="entry name" value="Methyltransf_11"/>
    <property type="match status" value="1"/>
</dbReference>
<proteinExistence type="predicted"/>
<keyword evidence="3" id="KW-0489">Methyltransferase</keyword>
<sequence length="268" mass="29879">MSDRPIIDWEGWLASPPGQYMLGWEQGQYDRTVTDIFGYHAVQLGLPVIDTLRENRMPFSALALDADGGPHGPRSGQPDARQLLCRFDELPFDTQSLDLVTLPHVLEFSEYPHEVLREVARVLMPEGRVVVTCFNPMSLWGARQGLNRIGVEPFLPTDAQSIGFVRIKDWLKLLGFDIIRGRFGCYCPPYRTERWLQRAAFMEKAGDRWWPIFGAVYMISAIKRVRGVRLVGPAWKPAKASLKPVAAPVATPTGTHGKAPGGTPRGGA</sequence>
<dbReference type="Gene3D" id="3.40.50.150">
    <property type="entry name" value="Vaccinia Virus protein VP39"/>
    <property type="match status" value="1"/>
</dbReference>
<evidence type="ECO:0000256" key="1">
    <source>
        <dbReference type="SAM" id="MobiDB-lite"/>
    </source>
</evidence>
<evidence type="ECO:0000259" key="2">
    <source>
        <dbReference type="Pfam" id="PF08241"/>
    </source>
</evidence>
<dbReference type="RefSeq" id="WP_071014137.1">
    <property type="nucleotide sequence ID" value="NZ_CP017754.1"/>
</dbReference>
<organism evidence="3 4">
    <name type="scientific">Cupriavidus malaysiensis</name>
    <dbReference type="NCBI Taxonomy" id="367825"/>
    <lineage>
        <taxon>Bacteria</taxon>
        <taxon>Pseudomonadati</taxon>
        <taxon>Pseudomonadota</taxon>
        <taxon>Betaproteobacteria</taxon>
        <taxon>Burkholderiales</taxon>
        <taxon>Burkholderiaceae</taxon>
        <taxon>Cupriavidus</taxon>
    </lineage>
</organism>
<dbReference type="InterPro" id="IPR013216">
    <property type="entry name" value="Methyltransf_11"/>
</dbReference>
<feature type="region of interest" description="Disordered" evidence="1">
    <location>
        <begin position="246"/>
        <end position="268"/>
    </location>
</feature>
<dbReference type="Proteomes" id="UP000177515">
    <property type="component" value="Chromosome 1"/>
</dbReference>
<dbReference type="GO" id="GO:0032259">
    <property type="term" value="P:methylation"/>
    <property type="evidence" value="ECO:0007669"/>
    <property type="project" value="UniProtKB-KW"/>
</dbReference>
<name>A0ABN4TR27_9BURK</name>
<dbReference type="EMBL" id="CP017754">
    <property type="protein sequence ID" value="AOZ07026.1"/>
    <property type="molecule type" value="Genomic_DNA"/>
</dbReference>
<evidence type="ECO:0000313" key="3">
    <source>
        <dbReference type="EMBL" id="AOZ07026.1"/>
    </source>
</evidence>
<gene>
    <name evidence="3" type="ORF">BKK80_15210</name>
</gene>
<dbReference type="InterPro" id="IPR029063">
    <property type="entry name" value="SAM-dependent_MTases_sf"/>
</dbReference>